<dbReference type="GO" id="GO:0061630">
    <property type="term" value="F:ubiquitin protein ligase activity"/>
    <property type="evidence" value="ECO:0007669"/>
    <property type="project" value="UniProtKB-UniRule"/>
</dbReference>
<comment type="pathway">
    <text evidence="3 15">Protein modification; protein ubiquitination.</text>
</comment>
<evidence type="ECO:0000256" key="4">
    <source>
        <dbReference type="ARBA" id="ARBA00007997"/>
    </source>
</evidence>
<dbReference type="InterPro" id="IPR016024">
    <property type="entry name" value="ARM-type_fold"/>
</dbReference>
<comment type="function">
    <text evidence="15">E3 ubiquitin-protein ligase. Component of the ribosome quality control complex (RQC), a ribosome-associated complex that mediates ubiquitination and extraction of incompletely synthesized nascent chains for proteasomal degradation.</text>
</comment>
<dbReference type="InterPro" id="IPR054477">
    <property type="entry name" value="LTN1_E3_ligase_6th"/>
</dbReference>
<dbReference type="SMART" id="SM00744">
    <property type="entry name" value="RINGv"/>
    <property type="match status" value="1"/>
</dbReference>
<name>A0A6A1WLX1_9ROSI</name>
<dbReference type="GO" id="GO:0043023">
    <property type="term" value="F:ribosomal large subunit binding"/>
    <property type="evidence" value="ECO:0007669"/>
    <property type="project" value="TreeGrafter"/>
</dbReference>
<dbReference type="Proteomes" id="UP000516437">
    <property type="component" value="Chromosome 1"/>
</dbReference>
<dbReference type="Pfam" id="PF13639">
    <property type="entry name" value="zf-RING_2"/>
    <property type="match status" value="1"/>
</dbReference>
<evidence type="ECO:0000256" key="9">
    <source>
        <dbReference type="ARBA" id="ARBA00022723"/>
    </source>
</evidence>
<dbReference type="GO" id="GO:0008270">
    <property type="term" value="F:zinc ion binding"/>
    <property type="evidence" value="ECO:0007669"/>
    <property type="project" value="UniProtKB-KW"/>
</dbReference>
<dbReference type="Pfam" id="PF22958">
    <property type="entry name" value="Ltn1_1st"/>
    <property type="match status" value="3"/>
</dbReference>
<evidence type="ECO:0000256" key="1">
    <source>
        <dbReference type="ARBA" id="ARBA00000900"/>
    </source>
</evidence>
<dbReference type="Pfam" id="PF22999">
    <property type="entry name" value="LTN1_E3_ligase_6th"/>
    <property type="match status" value="1"/>
</dbReference>
<dbReference type="PANTHER" id="PTHR12389">
    <property type="entry name" value="ZINC FINGER PROTEIN 294"/>
    <property type="match status" value="1"/>
</dbReference>
<dbReference type="EMBL" id="RXIC02000019">
    <property type="protein sequence ID" value="KAB1225713.1"/>
    <property type="molecule type" value="Genomic_DNA"/>
</dbReference>
<evidence type="ECO:0000256" key="13">
    <source>
        <dbReference type="ARBA" id="ARBA00022833"/>
    </source>
</evidence>
<keyword evidence="9 15" id="KW-0479">Metal-binding</keyword>
<dbReference type="InterPro" id="IPR011016">
    <property type="entry name" value="Znf_RING-CH"/>
</dbReference>
<dbReference type="Gene3D" id="3.30.40.10">
    <property type="entry name" value="Zinc/RING finger domain, C3HC4 (zinc finger)"/>
    <property type="match status" value="1"/>
</dbReference>
<sequence length="1935" mass="216561">MGRQKGEGGKGKARPSSSSLAAALLPEGSTTTVGFGGYVGGSRLDSSLASDDAISFVDIDGEVAQHLKRLGRKDPITKLKALQSLSALLKQKLGKDIVPIIPQWIISKYLFMRSSMDLNLHMDVNSIQKAFEYKRLLQDYNREVRRATHDTMTNLVVAVGRDLAPHLKSLMGPWWFSQFDPVFEVSQAAKQSFQAAFPAQEKRLDALMLCTNEIFFYLEENLNLTPQNMSDKAAALDELKEMHQQLLLLNWGIRFVDDKDSSSMMDLLGVILMNSMPPCLAFMRGFHFLKIGPASHVFFTQRKKVISASLLAVATLLDVLVSVELEKPGFENLSAEPKHASKARANAISFAEKLFTAHKYFVDFLKSQSPAIRSAAFSVLRSFIKNIPQAFNEGNVKILAAMILGAFQEKDPACHSSMWDTVLLFSKRFPDSWTSMNVQKIVFNRFFHFLKNGCFGSHQVSYPALVLFLDTIPPKAIEGEKFFLEFLQNLWAGRNPFHSSNANKLAFFQAFKECFLWGLRNASRYCESVDSIHHFQVTLIDNTLVRLLWQDYTCFMSSKDQDRFLSGVAADSSENSVSSLNKKMVETLSIKYPVSYLQDLGKCIIEILSGISLVEHDLLSTFTVEFQENCLGMLQQTENTERATGSVGQVIHFISLLEQHAIHTGENWPLIDLVGPMLAKSFPLITSLDSSESVRLLSVAVSVFGPRKILQELFVCNQAHSSSGSRDEQFTAEQFLQMFRETFVPWCLHGDNCSTSARLDLLLVLLDDEYFSEQWGAVITYATNLEPSGAMAEYQGSSCIAMLAMLLEKARDEIAKRKAENPSSRKGAKPEHWRHEHIEQAAVAVARTLPPFGASDANFLCAVLGGSKEVDETALVSRNTLILIFEEVFRKLLSFVWESSFTWVRDAASLLASGGKNLGIDLGSSSNVCEMAQFALEVLEGSFFCLKTLDEENGLLPCISAAIFVIDWEFSLSTAIKDIIDDGSKKSIKARLDLGELAHVFHGKIRNEFWKKLSIDDRRRLGSILIQSIRSAIFSEDRLNVDNITSLCCMWMVEVLECVCQDQDEEQNLLDQLLSKSDTWPVWLCPDFDNMKRAAVLDVNNVPADIHASGSDKFVSFINKLILQIGIDRVIGMGEHTSVSPKKAAYEEATSRAWLAAEILCTWKWSGGSAVSSFLPLLSSYAKSRSYCFQESLLDSTFNILLDGALLHGGRNPYGFSYVWAASGDEVEDIEEPFLRGLVSFLCTLFKDDIWETEKAMTLFEFLVNKIFIGEAINRNSLRILPPLVNILVHSSCRRSIGSSESGTGAKLESPEKNHMQDSIEGWLQKILLFPPLVSWQIEEDMEDWFRLVLSCYPFSAIGDIKALKQERNVSTMERTILLELFRKQRHSASASAASNQQPVVQMLLSQLMVISAIYCWKEFHEEDWEFLLSHSRQWIQSAVVMMEEVAENVNDAITNMSTSDKLDVVSKELEQIVSVSDSSPVDIATNALLSFSLFSGHLVHQQAEGASNLDPLRTERWDSIKDRILEGILRLFFCTGIAEAIANSFCFEAASIVASSRNQHPYFWDLIASSVLKSSVQVRDKAVKSVEFWGLSKGPISSLYSILFSPIPTHSLQFSAYVMLSTEPVSNLAIIGETGFSLDGDTISDQDLSHLDLPSKQSLHLKEEISCMIEKLPYEVLEMDLLAKQRVNVFLVWSLVLSHLWSLPSSSPARERLIQYIQESVNSVILDCLFQHIPVELCTVNSLKKKDAELPAGISEVASAATHAITTGSSLRSAESLWPIEEIKKAKFTDENFSVSVSKSANEVVATYTKDETGMDLVIRLPPSYPLRPVDVDCTRSLGISEVKQRKWLMSMMSFVRNQNGALAEAIGIWKRNFDKEFEGVEECPICYSVIHTANHSLPRLACKTCKHKFHSACLYKWFSTSHKSTCPLCQSPF</sequence>
<evidence type="ECO:0000256" key="2">
    <source>
        <dbReference type="ARBA" id="ARBA00004514"/>
    </source>
</evidence>
<dbReference type="GO" id="GO:1990112">
    <property type="term" value="C:RQC complex"/>
    <property type="evidence" value="ECO:0007669"/>
    <property type="project" value="UniProtKB-UniRule"/>
</dbReference>
<dbReference type="Pfam" id="PF23009">
    <property type="entry name" value="UBC_like"/>
    <property type="match status" value="1"/>
</dbReference>
<dbReference type="UniPathway" id="UPA00143"/>
<dbReference type="Gene3D" id="1.25.10.10">
    <property type="entry name" value="Leucine-rich Repeat Variant"/>
    <property type="match status" value="1"/>
</dbReference>
<dbReference type="InterPro" id="IPR054478">
    <property type="entry name" value="LTN1_UBC"/>
</dbReference>
<dbReference type="InterPro" id="IPR039795">
    <property type="entry name" value="LTN1/Rkr1"/>
</dbReference>
<dbReference type="InterPro" id="IPR054476">
    <property type="entry name" value="Ltn1_N"/>
</dbReference>
<keyword evidence="19" id="KW-1185">Reference proteome</keyword>
<dbReference type="SUPFAM" id="SSF48371">
    <property type="entry name" value="ARM repeat"/>
    <property type="match status" value="1"/>
</dbReference>
<evidence type="ECO:0000256" key="3">
    <source>
        <dbReference type="ARBA" id="ARBA00004906"/>
    </source>
</evidence>
<dbReference type="InterPro" id="IPR011989">
    <property type="entry name" value="ARM-like"/>
</dbReference>
<accession>A0A6A1WLX1</accession>
<organism evidence="18 19">
    <name type="scientific">Morella rubra</name>
    <name type="common">Chinese bayberry</name>
    <dbReference type="NCBI Taxonomy" id="262757"/>
    <lineage>
        <taxon>Eukaryota</taxon>
        <taxon>Viridiplantae</taxon>
        <taxon>Streptophyta</taxon>
        <taxon>Embryophyta</taxon>
        <taxon>Tracheophyta</taxon>
        <taxon>Spermatophyta</taxon>
        <taxon>Magnoliopsida</taxon>
        <taxon>eudicotyledons</taxon>
        <taxon>Gunneridae</taxon>
        <taxon>Pentapetalae</taxon>
        <taxon>rosids</taxon>
        <taxon>fabids</taxon>
        <taxon>Fagales</taxon>
        <taxon>Myricaceae</taxon>
        <taxon>Morella</taxon>
    </lineage>
</organism>
<keyword evidence="7" id="KW-0963">Cytoplasm</keyword>
<proteinExistence type="inferred from homology"/>
<dbReference type="SMART" id="SM00184">
    <property type="entry name" value="RING"/>
    <property type="match status" value="1"/>
</dbReference>
<reference evidence="18 19" key="1">
    <citation type="journal article" date="2019" name="Plant Biotechnol. J.">
        <title>The red bayberry genome and genetic basis of sex determination.</title>
        <authorList>
            <person name="Jia H.M."/>
            <person name="Jia H.J."/>
            <person name="Cai Q.L."/>
            <person name="Wang Y."/>
            <person name="Zhao H.B."/>
            <person name="Yang W.F."/>
            <person name="Wang G.Y."/>
            <person name="Li Y.H."/>
            <person name="Zhan D.L."/>
            <person name="Shen Y.T."/>
            <person name="Niu Q.F."/>
            <person name="Chang L."/>
            <person name="Qiu J."/>
            <person name="Zhao L."/>
            <person name="Xie H.B."/>
            <person name="Fu W.Y."/>
            <person name="Jin J."/>
            <person name="Li X.W."/>
            <person name="Jiao Y."/>
            <person name="Zhou C.C."/>
            <person name="Tu T."/>
            <person name="Chai C.Y."/>
            <person name="Gao J.L."/>
            <person name="Fan L.J."/>
            <person name="van de Weg E."/>
            <person name="Wang J.Y."/>
            <person name="Gao Z.S."/>
        </authorList>
    </citation>
    <scope>NUCLEOTIDE SEQUENCE [LARGE SCALE GENOMIC DNA]</scope>
    <source>
        <tissue evidence="18">Leaves</tissue>
    </source>
</reference>
<protein>
    <recommendedName>
        <fullName evidence="6 15">E3 ubiquitin-protein ligase listerin</fullName>
        <ecNumber evidence="5 15">2.3.2.27</ecNumber>
    </recommendedName>
    <alternativeName>
        <fullName evidence="15">RING-type E3 ubiquitin transferase listerin</fullName>
    </alternativeName>
</protein>
<keyword evidence="13 15" id="KW-0862">Zinc</keyword>
<dbReference type="PANTHER" id="PTHR12389:SF0">
    <property type="entry name" value="E3 UBIQUITIN-PROTEIN LIGASE LISTERIN"/>
    <property type="match status" value="1"/>
</dbReference>
<dbReference type="GO" id="GO:1990116">
    <property type="term" value="P:ribosome-associated ubiquitin-dependent protein catabolic process"/>
    <property type="evidence" value="ECO:0007669"/>
    <property type="project" value="UniProtKB-UniRule"/>
</dbReference>
<evidence type="ECO:0000256" key="14">
    <source>
        <dbReference type="PROSITE-ProRule" id="PRU00175"/>
    </source>
</evidence>
<dbReference type="InterPro" id="IPR039804">
    <property type="entry name" value="RING-CH-C4HC3_LTN1"/>
</dbReference>
<feature type="domain" description="RING-type" evidence="17">
    <location>
        <begin position="1885"/>
        <end position="1932"/>
    </location>
</feature>
<dbReference type="InterPro" id="IPR001841">
    <property type="entry name" value="Znf_RING"/>
</dbReference>
<feature type="region of interest" description="Disordered" evidence="16">
    <location>
        <begin position="1"/>
        <end position="20"/>
    </location>
</feature>
<comment type="caution">
    <text evidence="18">The sequence shown here is derived from an EMBL/GenBank/DDBJ whole genome shotgun (WGS) entry which is preliminary data.</text>
</comment>
<evidence type="ECO:0000256" key="6">
    <source>
        <dbReference type="ARBA" id="ARBA00017157"/>
    </source>
</evidence>
<dbReference type="CDD" id="cd16491">
    <property type="entry name" value="RING-CH-C4HC3_LTN1"/>
    <property type="match status" value="1"/>
</dbReference>
<dbReference type="InterPro" id="IPR013083">
    <property type="entry name" value="Znf_RING/FYVE/PHD"/>
</dbReference>
<dbReference type="EC" id="2.3.2.27" evidence="5 15"/>
<comment type="similarity">
    <text evidence="4 15">Belongs to the LTN1 family.</text>
</comment>
<dbReference type="OrthoDB" id="6108at2759"/>
<feature type="compositionally biased region" description="Basic and acidic residues" evidence="16">
    <location>
        <begin position="1"/>
        <end position="10"/>
    </location>
</feature>
<evidence type="ECO:0000256" key="5">
    <source>
        <dbReference type="ARBA" id="ARBA00012483"/>
    </source>
</evidence>
<comment type="subunit">
    <text evidence="15">Component of the ribosome quality control complex (RQC).</text>
</comment>
<dbReference type="FunFam" id="3.30.40.10:FF:000038">
    <property type="entry name" value="E3 ubiquitin-protein ligase listerin"/>
    <property type="match status" value="1"/>
</dbReference>
<evidence type="ECO:0000256" key="8">
    <source>
        <dbReference type="ARBA" id="ARBA00022679"/>
    </source>
</evidence>
<dbReference type="GO" id="GO:0016567">
    <property type="term" value="P:protein ubiquitination"/>
    <property type="evidence" value="ECO:0007669"/>
    <property type="project" value="UniProtKB-UniPathway"/>
</dbReference>
<evidence type="ECO:0000256" key="10">
    <source>
        <dbReference type="ARBA" id="ARBA00022737"/>
    </source>
</evidence>
<comment type="subcellular location">
    <subcellularLocation>
        <location evidence="2">Cytoplasm</location>
        <location evidence="2">Cytosol</location>
    </subcellularLocation>
</comment>
<evidence type="ECO:0000256" key="12">
    <source>
        <dbReference type="ARBA" id="ARBA00022786"/>
    </source>
</evidence>
<evidence type="ECO:0000313" key="19">
    <source>
        <dbReference type="Proteomes" id="UP000516437"/>
    </source>
</evidence>
<keyword evidence="12 15" id="KW-0833">Ubl conjugation pathway</keyword>
<comment type="catalytic activity">
    <reaction evidence="1 15">
        <text>S-ubiquitinyl-[E2 ubiquitin-conjugating enzyme]-L-cysteine + [acceptor protein]-L-lysine = [E2 ubiquitin-conjugating enzyme]-L-cysteine + N(6)-ubiquitinyl-[acceptor protein]-L-lysine.</text>
        <dbReference type="EC" id="2.3.2.27"/>
    </reaction>
</comment>
<dbReference type="GO" id="GO:0005829">
    <property type="term" value="C:cytosol"/>
    <property type="evidence" value="ECO:0007669"/>
    <property type="project" value="UniProtKB-SubCell"/>
</dbReference>
<evidence type="ECO:0000256" key="11">
    <source>
        <dbReference type="ARBA" id="ARBA00022771"/>
    </source>
</evidence>
<evidence type="ECO:0000259" key="17">
    <source>
        <dbReference type="PROSITE" id="PS50089"/>
    </source>
</evidence>
<keyword evidence="10" id="KW-0677">Repeat</keyword>
<evidence type="ECO:0000256" key="15">
    <source>
        <dbReference type="RuleBase" id="RU367090"/>
    </source>
</evidence>
<evidence type="ECO:0000256" key="16">
    <source>
        <dbReference type="SAM" id="MobiDB-lite"/>
    </source>
</evidence>
<keyword evidence="11 14" id="KW-0863">Zinc-finger</keyword>
<evidence type="ECO:0000256" key="7">
    <source>
        <dbReference type="ARBA" id="ARBA00022490"/>
    </source>
</evidence>
<gene>
    <name evidence="18" type="ORF">CJ030_MR1G008918</name>
</gene>
<dbReference type="SUPFAM" id="SSF57850">
    <property type="entry name" value="RING/U-box"/>
    <property type="match status" value="1"/>
</dbReference>
<evidence type="ECO:0000313" key="18">
    <source>
        <dbReference type="EMBL" id="KAB1225713.1"/>
    </source>
</evidence>
<dbReference type="PROSITE" id="PS50089">
    <property type="entry name" value="ZF_RING_2"/>
    <property type="match status" value="1"/>
</dbReference>
<dbReference type="GO" id="GO:0072344">
    <property type="term" value="P:rescue of stalled ribosome"/>
    <property type="evidence" value="ECO:0007669"/>
    <property type="project" value="UniProtKB-UniRule"/>
</dbReference>
<keyword evidence="8 15" id="KW-0808">Transferase</keyword>